<dbReference type="SMART" id="SM00138">
    <property type="entry name" value="MeTrc"/>
    <property type="match status" value="1"/>
</dbReference>
<dbReference type="InterPro" id="IPR022642">
    <property type="entry name" value="CheR_C"/>
</dbReference>
<dbReference type="PRINTS" id="PR00996">
    <property type="entry name" value="CHERMTFRASE"/>
</dbReference>
<sequence>MNRVEIESVEIELLLQAITKRYGYDFHNYSKASLKRRIIGFLHKSNLEQISELIPRLLHDKGMFRSFLLSLSVTVTEMFRDPNVYVVLRERVIPFLKTFPFCKIWCAGCATGEEVYSIAILLSESGLLDKVQIYATDINDESLQKAELGIYSRTQIQEYTRNYQLTGLEGSFSDYYHASFDSVVMDASLKKNIVFANHNLVSDESFGKMQLILCRNTLIYFNSELQGRVFSLFSESLVNKGFLCLGTKEDIQFSSVSNKFRSIRQNEKLFQLR</sequence>
<comment type="caution">
    <text evidence="2">The sequence shown here is derived from an EMBL/GenBank/DDBJ whole genome shotgun (WGS) entry which is preliminary data.</text>
</comment>
<organism evidence="2 3">
    <name type="scientific">Candidatus Desulfatifera sulfidica</name>
    <dbReference type="NCBI Taxonomy" id="2841691"/>
    <lineage>
        <taxon>Bacteria</taxon>
        <taxon>Pseudomonadati</taxon>
        <taxon>Thermodesulfobacteriota</taxon>
        <taxon>Desulfobulbia</taxon>
        <taxon>Desulfobulbales</taxon>
        <taxon>Desulfobulbaceae</taxon>
        <taxon>Candidatus Desulfatifera</taxon>
    </lineage>
</organism>
<gene>
    <name evidence="2" type="ORF">H8E79_02485</name>
</gene>
<dbReference type="InterPro" id="IPR029063">
    <property type="entry name" value="SAM-dependent_MTases_sf"/>
</dbReference>
<accession>A0A8J6N9I6</accession>
<dbReference type="Pfam" id="PF03705">
    <property type="entry name" value="CheR_N"/>
    <property type="match status" value="1"/>
</dbReference>
<dbReference type="InterPro" id="IPR022641">
    <property type="entry name" value="CheR_N"/>
</dbReference>
<evidence type="ECO:0000259" key="1">
    <source>
        <dbReference type="PROSITE" id="PS50123"/>
    </source>
</evidence>
<feature type="domain" description="CheR-type methyltransferase" evidence="1">
    <location>
        <begin position="1"/>
        <end position="273"/>
    </location>
</feature>
<dbReference type="GO" id="GO:0008757">
    <property type="term" value="F:S-adenosylmethionine-dependent methyltransferase activity"/>
    <property type="evidence" value="ECO:0007669"/>
    <property type="project" value="InterPro"/>
</dbReference>
<evidence type="ECO:0000313" key="2">
    <source>
        <dbReference type="EMBL" id="MBC8208020.1"/>
    </source>
</evidence>
<dbReference type="AlphaFoldDB" id="A0A8J6N9I6"/>
<dbReference type="Gene3D" id="3.40.50.150">
    <property type="entry name" value="Vaccinia Virus protein VP39"/>
    <property type="match status" value="1"/>
</dbReference>
<dbReference type="InterPro" id="IPR000780">
    <property type="entry name" value="CheR_MeTrfase"/>
</dbReference>
<dbReference type="Proteomes" id="UP000599024">
    <property type="component" value="Unassembled WGS sequence"/>
</dbReference>
<protein>
    <submittedName>
        <fullName evidence="2">Protein-glutamate O-methyltransferase CheR</fullName>
    </submittedName>
</protein>
<dbReference type="Pfam" id="PF01739">
    <property type="entry name" value="CheR"/>
    <property type="match status" value="1"/>
</dbReference>
<dbReference type="PANTHER" id="PTHR24422:SF8">
    <property type="entry name" value="CHEMOTAXIS PROTEIN"/>
    <property type="match status" value="1"/>
</dbReference>
<dbReference type="SUPFAM" id="SSF53335">
    <property type="entry name" value="S-adenosyl-L-methionine-dependent methyltransferases"/>
    <property type="match status" value="1"/>
</dbReference>
<dbReference type="SUPFAM" id="SSF47757">
    <property type="entry name" value="Chemotaxis receptor methyltransferase CheR, N-terminal domain"/>
    <property type="match status" value="1"/>
</dbReference>
<dbReference type="PANTHER" id="PTHR24422">
    <property type="entry name" value="CHEMOTAXIS PROTEIN METHYLTRANSFERASE"/>
    <property type="match status" value="1"/>
</dbReference>
<name>A0A8J6N9I6_9BACT</name>
<dbReference type="PROSITE" id="PS50123">
    <property type="entry name" value="CHER"/>
    <property type="match status" value="1"/>
</dbReference>
<proteinExistence type="predicted"/>
<reference evidence="2 3" key="1">
    <citation type="submission" date="2020-08" db="EMBL/GenBank/DDBJ databases">
        <title>Bridging the membrane lipid divide: bacteria of the FCB group superphylum have the potential to synthesize archaeal ether lipids.</title>
        <authorList>
            <person name="Villanueva L."/>
            <person name="Von Meijenfeldt F.A.B."/>
            <person name="Westbye A.B."/>
            <person name="Yadav S."/>
            <person name="Hopmans E.C."/>
            <person name="Dutilh B.E."/>
            <person name="Sinninghe Damste J.S."/>
        </authorList>
    </citation>
    <scope>NUCLEOTIDE SEQUENCE [LARGE SCALE GENOMIC DNA]</scope>
    <source>
        <strain evidence="2">NIOZ-UU81</strain>
    </source>
</reference>
<dbReference type="EMBL" id="JACNLK010000026">
    <property type="protein sequence ID" value="MBC8208020.1"/>
    <property type="molecule type" value="Genomic_DNA"/>
</dbReference>
<evidence type="ECO:0000313" key="3">
    <source>
        <dbReference type="Proteomes" id="UP000599024"/>
    </source>
</evidence>
<dbReference type="InterPro" id="IPR050903">
    <property type="entry name" value="Bact_Chemotaxis_MeTrfase"/>
</dbReference>